<sequence length="111" mass="12288">MSDYGLATRSWDMASHNSATIESRAASTSPTISAARDKTRILLEADELVTRNNLHDFRDLIRKGALLADDPHDYARVDNLTPDEIAALDEDEGKLLAVPITWMFYGLVGLL</sequence>
<evidence type="ECO:0000313" key="1">
    <source>
        <dbReference type="EMBL" id="PYI33459.1"/>
    </source>
</evidence>
<reference evidence="1 2" key="1">
    <citation type="submission" date="2018-02" db="EMBL/GenBank/DDBJ databases">
        <title>The genomes of Aspergillus section Nigri reveals drivers in fungal speciation.</title>
        <authorList>
            <consortium name="DOE Joint Genome Institute"/>
            <person name="Vesth T.C."/>
            <person name="Nybo J."/>
            <person name="Theobald S."/>
            <person name="Brandl J."/>
            <person name="Frisvad J.C."/>
            <person name="Nielsen K.F."/>
            <person name="Lyhne E.K."/>
            <person name="Kogle M.E."/>
            <person name="Kuo A."/>
            <person name="Riley R."/>
            <person name="Clum A."/>
            <person name="Nolan M."/>
            <person name="Lipzen A."/>
            <person name="Salamov A."/>
            <person name="Henrissat B."/>
            <person name="Wiebenga A."/>
            <person name="De vries R.P."/>
            <person name="Grigoriev I.V."/>
            <person name="Mortensen U.H."/>
            <person name="Andersen M.R."/>
            <person name="Baker S.E."/>
        </authorList>
    </citation>
    <scope>NUCLEOTIDE SEQUENCE [LARGE SCALE GENOMIC DNA]</scope>
    <source>
        <strain evidence="1 2">CBS 114.80</strain>
    </source>
</reference>
<dbReference type="Proteomes" id="UP000248817">
    <property type="component" value="Unassembled WGS sequence"/>
</dbReference>
<organism evidence="1 2">
    <name type="scientific">Aspergillus indologenus CBS 114.80</name>
    <dbReference type="NCBI Taxonomy" id="1450541"/>
    <lineage>
        <taxon>Eukaryota</taxon>
        <taxon>Fungi</taxon>
        <taxon>Dikarya</taxon>
        <taxon>Ascomycota</taxon>
        <taxon>Pezizomycotina</taxon>
        <taxon>Eurotiomycetes</taxon>
        <taxon>Eurotiomycetidae</taxon>
        <taxon>Eurotiales</taxon>
        <taxon>Aspergillaceae</taxon>
        <taxon>Aspergillus</taxon>
        <taxon>Aspergillus subgen. Circumdati</taxon>
    </lineage>
</organism>
<keyword evidence="2" id="KW-1185">Reference proteome</keyword>
<name>A0A2V5I9W9_9EURO</name>
<dbReference type="AlphaFoldDB" id="A0A2V5I9W9"/>
<evidence type="ECO:0000313" key="2">
    <source>
        <dbReference type="Proteomes" id="UP000248817"/>
    </source>
</evidence>
<protein>
    <submittedName>
        <fullName evidence="1">Uncharacterized protein</fullName>
    </submittedName>
</protein>
<proteinExistence type="predicted"/>
<gene>
    <name evidence="1" type="ORF">BP00DRAFT_392541</name>
</gene>
<dbReference type="EMBL" id="KZ825484">
    <property type="protein sequence ID" value="PYI33459.1"/>
    <property type="molecule type" value="Genomic_DNA"/>
</dbReference>
<accession>A0A2V5I9W9</accession>